<proteinExistence type="predicted"/>
<evidence type="ECO:0000313" key="1">
    <source>
        <dbReference type="EMBL" id="KKN01518.1"/>
    </source>
</evidence>
<name>A0A0F9Q827_9ZZZZ</name>
<accession>A0A0F9Q827</accession>
<dbReference type="SUPFAM" id="SSF75712">
    <property type="entry name" value="Rad50 coiled-coil Zn hook"/>
    <property type="match status" value="1"/>
</dbReference>
<dbReference type="AlphaFoldDB" id="A0A0F9Q827"/>
<sequence length="44" mass="5165">MKCPVCAQPIKQNQIAEIVKIKMEHISKNELKQFLQKQLDELNN</sequence>
<dbReference type="EMBL" id="LAZR01005252">
    <property type="protein sequence ID" value="KKN01518.1"/>
    <property type="molecule type" value="Genomic_DNA"/>
</dbReference>
<organism evidence="1">
    <name type="scientific">marine sediment metagenome</name>
    <dbReference type="NCBI Taxonomy" id="412755"/>
    <lineage>
        <taxon>unclassified sequences</taxon>
        <taxon>metagenomes</taxon>
        <taxon>ecological metagenomes</taxon>
    </lineage>
</organism>
<gene>
    <name evidence="1" type="ORF">LCGC14_1126860</name>
</gene>
<protein>
    <submittedName>
        <fullName evidence="1">Uncharacterized protein</fullName>
    </submittedName>
</protein>
<comment type="caution">
    <text evidence="1">The sequence shown here is derived from an EMBL/GenBank/DDBJ whole genome shotgun (WGS) entry which is preliminary data.</text>
</comment>
<reference evidence="1" key="1">
    <citation type="journal article" date="2015" name="Nature">
        <title>Complex archaea that bridge the gap between prokaryotes and eukaryotes.</title>
        <authorList>
            <person name="Spang A."/>
            <person name="Saw J.H."/>
            <person name="Jorgensen S.L."/>
            <person name="Zaremba-Niedzwiedzka K."/>
            <person name="Martijn J."/>
            <person name="Lind A.E."/>
            <person name="van Eijk R."/>
            <person name="Schleper C."/>
            <person name="Guy L."/>
            <person name="Ettema T.J."/>
        </authorList>
    </citation>
    <scope>NUCLEOTIDE SEQUENCE</scope>
</reference>